<evidence type="ECO:0000256" key="2">
    <source>
        <dbReference type="ARBA" id="ARBA00022723"/>
    </source>
</evidence>
<feature type="chain" id="PRO_5045598909" description="FAD-dependent oxidoreductase" evidence="6">
    <location>
        <begin position="24"/>
        <end position="501"/>
    </location>
</feature>
<dbReference type="PANTHER" id="PTHR43498">
    <property type="entry name" value="FERREDOXIN:COB-COM HETERODISULFIDE REDUCTASE SUBUNIT A"/>
    <property type="match status" value="1"/>
</dbReference>
<accession>A0ABQ1ENS9</accession>
<dbReference type="Proteomes" id="UP000615455">
    <property type="component" value="Unassembled WGS sequence"/>
</dbReference>
<reference evidence="8" key="1">
    <citation type="journal article" date="2019" name="Int. J. Syst. Evol. Microbiol.">
        <title>The Global Catalogue of Microorganisms (GCM) 10K type strain sequencing project: providing services to taxonomists for standard genome sequencing and annotation.</title>
        <authorList>
            <consortium name="The Broad Institute Genomics Platform"/>
            <consortium name="The Broad Institute Genome Sequencing Center for Infectious Disease"/>
            <person name="Wu L."/>
            <person name="Ma J."/>
        </authorList>
    </citation>
    <scope>NUCLEOTIDE SEQUENCE [LARGE SCALE GENOMIC DNA]</scope>
    <source>
        <strain evidence="8">CGMCC 1.15043</strain>
    </source>
</reference>
<dbReference type="SUPFAM" id="SSF51905">
    <property type="entry name" value="FAD/NAD(P)-binding domain"/>
    <property type="match status" value="1"/>
</dbReference>
<evidence type="ECO:0008006" key="9">
    <source>
        <dbReference type="Google" id="ProtNLM"/>
    </source>
</evidence>
<dbReference type="PANTHER" id="PTHR43498:SF1">
    <property type="entry name" value="COB--COM HETERODISULFIDE REDUCTASE IRON-SULFUR SUBUNIT A"/>
    <property type="match status" value="1"/>
</dbReference>
<evidence type="ECO:0000313" key="7">
    <source>
        <dbReference type="EMBL" id="GFZ80202.1"/>
    </source>
</evidence>
<keyword evidence="8" id="KW-1185">Reference proteome</keyword>
<feature type="signal peptide" evidence="6">
    <location>
        <begin position="1"/>
        <end position="23"/>
    </location>
</feature>
<comment type="caution">
    <text evidence="7">The sequence shown here is derived from an EMBL/GenBank/DDBJ whole genome shotgun (WGS) entry which is preliminary data.</text>
</comment>
<keyword evidence="1" id="KW-0004">4Fe-4S</keyword>
<dbReference type="Gene3D" id="3.50.50.60">
    <property type="entry name" value="FAD/NAD(P)-binding domain"/>
    <property type="match status" value="1"/>
</dbReference>
<evidence type="ECO:0000256" key="4">
    <source>
        <dbReference type="ARBA" id="ARBA00023004"/>
    </source>
</evidence>
<dbReference type="InterPro" id="IPR036188">
    <property type="entry name" value="FAD/NAD-bd_sf"/>
</dbReference>
<dbReference type="Pfam" id="PF12831">
    <property type="entry name" value="FAD_oxidored"/>
    <property type="match status" value="1"/>
</dbReference>
<evidence type="ECO:0000256" key="5">
    <source>
        <dbReference type="ARBA" id="ARBA00023014"/>
    </source>
</evidence>
<protein>
    <recommendedName>
        <fullName evidence="9">FAD-dependent oxidoreductase</fullName>
    </recommendedName>
</protein>
<evidence type="ECO:0000313" key="8">
    <source>
        <dbReference type="Proteomes" id="UP000615455"/>
    </source>
</evidence>
<keyword evidence="5" id="KW-0411">Iron-sulfur</keyword>
<dbReference type="EMBL" id="BMHE01000011">
    <property type="protein sequence ID" value="GFZ80202.1"/>
    <property type="molecule type" value="Genomic_DNA"/>
</dbReference>
<name>A0ABQ1ENS9_9BACL</name>
<dbReference type="InterPro" id="IPR039650">
    <property type="entry name" value="HdrA-like"/>
</dbReference>
<evidence type="ECO:0000256" key="3">
    <source>
        <dbReference type="ARBA" id="ARBA00023002"/>
    </source>
</evidence>
<proteinExistence type="predicted"/>
<organism evidence="7 8">
    <name type="scientific">Paenibacillus marchantiophytorum</name>
    <dbReference type="NCBI Taxonomy" id="1619310"/>
    <lineage>
        <taxon>Bacteria</taxon>
        <taxon>Bacillati</taxon>
        <taxon>Bacillota</taxon>
        <taxon>Bacilli</taxon>
        <taxon>Bacillales</taxon>
        <taxon>Paenibacillaceae</taxon>
        <taxon>Paenibacillus</taxon>
    </lineage>
</organism>
<keyword evidence="6" id="KW-0732">Signal</keyword>
<evidence type="ECO:0000256" key="6">
    <source>
        <dbReference type="SAM" id="SignalP"/>
    </source>
</evidence>
<keyword evidence="3" id="KW-0560">Oxidoreductase</keyword>
<evidence type="ECO:0000256" key="1">
    <source>
        <dbReference type="ARBA" id="ARBA00022485"/>
    </source>
</evidence>
<dbReference type="RefSeq" id="WP_189012371.1">
    <property type="nucleotide sequence ID" value="NZ_BMHE01000011.1"/>
</dbReference>
<gene>
    <name evidence="7" type="ORF">GCM10008018_27260</name>
</gene>
<sequence length="501" mass="55403">MKRLVRLVFALIFVCLLLLPACESETVPISKEKNTSSQTHVVVIGSEIEGMYLARAAVDEGLSVVVLDPREKPGGQLIQGQMQFLDEPVDDHNNSLLQGSVKTLFTRYKKGEIRKANEFEQYYNSLIKGIPIESGITIIRVDKDEGHGAATQTIKSMTYRSADGSEKTISANYWVENTDFAALTGDLGLARLPGIETVFGGSKDYMAASIMMKFRNVDWKKFQTEINNLSRKEVEDKYGSTTTVTDKFTWGFGKVGGEFAPSSKEVFLRGLNAINQRDGEVLINALLLFNVDPSNKESIQSALNLGKSETVRILPHLRQQLPGWEKAEINGYPDYLYIRDYNRYQTEYVLQASDLMSGRMFWDNVSIGGYPIDLQGTATHTWGQHSGDPDKYGMPLRAFIPKGYANVILAGKNVGASAVAYGSARIQANTSLAAEVIGLILGKLKGEPGLTKLTEQEMNDIHSYLKDKYRIALSGADAKNKIENLSGDQIKQVDMGKLTLP</sequence>
<keyword evidence="4" id="KW-0408">Iron</keyword>
<keyword evidence="2" id="KW-0479">Metal-binding</keyword>